<dbReference type="InterPro" id="IPR002048">
    <property type="entry name" value="EF_hand_dom"/>
</dbReference>
<dbReference type="PROSITE" id="PS00018">
    <property type="entry name" value="EF_HAND_1"/>
    <property type="match status" value="1"/>
</dbReference>
<accession>A0A8B8A9A9</accession>
<dbReference type="SUPFAM" id="SSF47473">
    <property type="entry name" value="EF-hand"/>
    <property type="match status" value="1"/>
</dbReference>
<feature type="domain" description="EF-hand" evidence="5">
    <location>
        <begin position="68"/>
        <end position="97"/>
    </location>
</feature>
<feature type="domain" description="EF-hand" evidence="5">
    <location>
        <begin position="99"/>
        <end position="134"/>
    </location>
</feature>
<keyword evidence="1" id="KW-0479">Metal-binding</keyword>
<keyword evidence="3" id="KW-0106">Calcium</keyword>
<dbReference type="FunFam" id="1.10.238.10:FF:000079">
    <property type="entry name" value="Calcium and integrin-binding family member 2"/>
    <property type="match status" value="1"/>
</dbReference>
<dbReference type="CDD" id="cd00051">
    <property type="entry name" value="EFh"/>
    <property type="match status" value="1"/>
</dbReference>
<evidence type="ECO:0000256" key="4">
    <source>
        <dbReference type="ARBA" id="ARBA00022842"/>
    </source>
</evidence>
<proteinExistence type="predicted"/>
<evidence type="ECO:0000313" key="7">
    <source>
        <dbReference type="RefSeq" id="XP_022287168.1"/>
    </source>
</evidence>
<name>A0A8B8A9A9_CRAVI</name>
<dbReference type="OrthoDB" id="114727at2759"/>
<gene>
    <name evidence="7" type="primary">LOC111099933</name>
</gene>
<dbReference type="GO" id="GO:0000287">
    <property type="term" value="F:magnesium ion binding"/>
    <property type="evidence" value="ECO:0007669"/>
    <property type="project" value="TreeGrafter"/>
</dbReference>
<protein>
    <submittedName>
        <fullName evidence="7">Calcium and integrin-binding protein 1-like</fullName>
    </submittedName>
</protein>
<keyword evidence="2" id="KW-0677">Repeat</keyword>
<dbReference type="AlphaFoldDB" id="A0A8B8A9A9"/>
<dbReference type="InterPro" id="IPR051433">
    <property type="entry name" value="CIBP"/>
</dbReference>
<keyword evidence="4" id="KW-0460">Magnesium</keyword>
<organism evidence="6 7">
    <name type="scientific">Crassostrea virginica</name>
    <name type="common">Eastern oyster</name>
    <dbReference type="NCBI Taxonomy" id="6565"/>
    <lineage>
        <taxon>Eukaryota</taxon>
        <taxon>Metazoa</taxon>
        <taxon>Spiralia</taxon>
        <taxon>Lophotrochozoa</taxon>
        <taxon>Mollusca</taxon>
        <taxon>Bivalvia</taxon>
        <taxon>Autobranchia</taxon>
        <taxon>Pteriomorphia</taxon>
        <taxon>Ostreida</taxon>
        <taxon>Ostreoidea</taxon>
        <taxon>Ostreidae</taxon>
        <taxon>Crassostrea</taxon>
    </lineage>
</organism>
<dbReference type="PRINTS" id="PR00450">
    <property type="entry name" value="RECOVERIN"/>
</dbReference>
<sequence>MGGGSSTFTRKELEDYQELTFFTKKEIHHVFKCFRRLAQDEDDVTTSTKLSRDDILALPELAVNPFNERIVKVFSSSGDGSMTFEDFLDMMSVFSDNAPLSIKIEYAFRIYDFDEDDVIGREDLRKLIDKLTGKQNKLGERDMDQLIESVIAESDIDNDDGLSFAEFENMMMKNPEFVTSFRMRI</sequence>
<reference evidence="7" key="1">
    <citation type="submission" date="2025-08" db="UniProtKB">
        <authorList>
            <consortium name="RefSeq"/>
        </authorList>
    </citation>
    <scope>IDENTIFICATION</scope>
    <source>
        <tissue evidence="7">Whole sample</tissue>
    </source>
</reference>
<keyword evidence="6" id="KW-1185">Reference proteome</keyword>
<evidence type="ECO:0000256" key="1">
    <source>
        <dbReference type="ARBA" id="ARBA00022723"/>
    </source>
</evidence>
<evidence type="ECO:0000256" key="2">
    <source>
        <dbReference type="ARBA" id="ARBA00022737"/>
    </source>
</evidence>
<dbReference type="RefSeq" id="XP_022287168.1">
    <property type="nucleotide sequence ID" value="XM_022431460.1"/>
</dbReference>
<evidence type="ECO:0000259" key="5">
    <source>
        <dbReference type="PROSITE" id="PS50222"/>
    </source>
</evidence>
<dbReference type="Proteomes" id="UP000694844">
    <property type="component" value="Chromosome 6"/>
</dbReference>
<dbReference type="GO" id="GO:0005509">
    <property type="term" value="F:calcium ion binding"/>
    <property type="evidence" value="ECO:0007669"/>
    <property type="project" value="InterPro"/>
</dbReference>
<evidence type="ECO:0000256" key="3">
    <source>
        <dbReference type="ARBA" id="ARBA00022837"/>
    </source>
</evidence>
<evidence type="ECO:0000313" key="6">
    <source>
        <dbReference type="Proteomes" id="UP000694844"/>
    </source>
</evidence>
<dbReference type="PANTHER" id="PTHR45791">
    <property type="entry name" value="CALCIUM AND INTEGRIN BINDING FAMILY MEMBER 2"/>
    <property type="match status" value="1"/>
</dbReference>
<dbReference type="Gene3D" id="1.10.238.10">
    <property type="entry name" value="EF-hand"/>
    <property type="match status" value="2"/>
</dbReference>
<dbReference type="Pfam" id="PF13499">
    <property type="entry name" value="EF-hand_7"/>
    <property type="match status" value="1"/>
</dbReference>
<dbReference type="PROSITE" id="PS50222">
    <property type="entry name" value="EF_HAND_2"/>
    <property type="match status" value="3"/>
</dbReference>
<dbReference type="GeneID" id="111099933"/>
<dbReference type="InterPro" id="IPR018247">
    <property type="entry name" value="EF_Hand_1_Ca_BS"/>
</dbReference>
<dbReference type="KEGG" id="cvn:111099933"/>
<feature type="domain" description="EF-hand" evidence="5">
    <location>
        <begin position="142"/>
        <end position="177"/>
    </location>
</feature>
<dbReference type="PANTHER" id="PTHR45791:SF1">
    <property type="entry name" value="CALCIUM AND INTEGRIN BINDING FAMILY MEMBER 1"/>
    <property type="match status" value="1"/>
</dbReference>
<dbReference type="InterPro" id="IPR011992">
    <property type="entry name" value="EF-hand-dom_pair"/>
</dbReference>